<evidence type="ECO:0000313" key="2">
    <source>
        <dbReference type="EMBL" id="RKG85541.1"/>
    </source>
</evidence>
<gene>
    <name evidence="2" type="ORF">D7V88_19735</name>
</gene>
<keyword evidence="1" id="KW-1133">Transmembrane helix</keyword>
<keyword evidence="3" id="KW-1185">Reference proteome</keyword>
<evidence type="ECO:0000256" key="1">
    <source>
        <dbReference type="SAM" id="Phobius"/>
    </source>
</evidence>
<organism evidence="2 3">
    <name type="scientific">Corallococcus terminator</name>
    <dbReference type="NCBI Taxonomy" id="2316733"/>
    <lineage>
        <taxon>Bacteria</taxon>
        <taxon>Pseudomonadati</taxon>
        <taxon>Myxococcota</taxon>
        <taxon>Myxococcia</taxon>
        <taxon>Myxococcales</taxon>
        <taxon>Cystobacterineae</taxon>
        <taxon>Myxococcaceae</taxon>
        <taxon>Corallococcus</taxon>
    </lineage>
</organism>
<feature type="transmembrane region" description="Helical" evidence="1">
    <location>
        <begin position="103"/>
        <end position="124"/>
    </location>
</feature>
<dbReference type="Proteomes" id="UP000268094">
    <property type="component" value="Unassembled WGS sequence"/>
</dbReference>
<protein>
    <submittedName>
        <fullName evidence="2">Uncharacterized protein</fullName>
    </submittedName>
</protein>
<keyword evidence="1" id="KW-0472">Membrane</keyword>
<keyword evidence="1" id="KW-0812">Transmembrane</keyword>
<name>A0A3A8J4R8_9BACT</name>
<evidence type="ECO:0000313" key="3">
    <source>
        <dbReference type="Proteomes" id="UP000268094"/>
    </source>
</evidence>
<sequence>MATLFFEDTDMVTPLTEEQLLEVAGRYWRTDEQYYLRQERSPKAERLEALWEQELPKMGRWNAFLETLERLLPGFEMGDGTAPTTAPCLRCIAYPPDDGTVPLVRWAVIGCVSILAPVYAIYAVRKKREHGGWRSPEAHFDPLPDSLILPAQVMGSAIEAEFGAGLLPWEMAHRPVPLFVEWKAPPETTLFHALFTASPEVIP</sequence>
<proteinExistence type="predicted"/>
<comment type="caution">
    <text evidence="2">The sequence shown here is derived from an EMBL/GenBank/DDBJ whole genome shotgun (WGS) entry which is preliminary data.</text>
</comment>
<reference evidence="3" key="1">
    <citation type="submission" date="2018-09" db="EMBL/GenBank/DDBJ databases">
        <authorList>
            <person name="Livingstone P.G."/>
            <person name="Whitworth D.E."/>
        </authorList>
    </citation>
    <scope>NUCLEOTIDE SEQUENCE [LARGE SCALE GENOMIC DNA]</scope>
    <source>
        <strain evidence="3">CA054A</strain>
    </source>
</reference>
<dbReference type="AlphaFoldDB" id="A0A3A8J4R8"/>
<dbReference type="EMBL" id="RAVZ01000131">
    <property type="protein sequence ID" value="RKG85541.1"/>
    <property type="molecule type" value="Genomic_DNA"/>
</dbReference>
<accession>A0A3A8J4R8</accession>